<dbReference type="RefSeq" id="WP_132704185.1">
    <property type="nucleotide sequence ID" value="NZ_SLZR01000032.1"/>
</dbReference>
<name>A0A4R3HU52_9GAMM</name>
<dbReference type="NCBIfam" id="NF041815">
    <property type="entry name" value="Avs4"/>
    <property type="match status" value="1"/>
</dbReference>
<evidence type="ECO:0008006" key="3">
    <source>
        <dbReference type="Google" id="ProtNLM"/>
    </source>
</evidence>
<reference evidence="1 2" key="1">
    <citation type="submission" date="2019-03" db="EMBL/GenBank/DDBJ databases">
        <title>Genomic Encyclopedia of Archaeal and Bacterial Type Strains, Phase II (KMG-II): from individual species to whole genera.</title>
        <authorList>
            <person name="Goeker M."/>
        </authorList>
    </citation>
    <scope>NUCLEOTIDE SEQUENCE [LARGE SCALE GENOMIC DNA]</scope>
    <source>
        <strain evidence="1 2">DSM 15388</strain>
    </source>
</reference>
<proteinExistence type="predicted"/>
<dbReference type="OrthoDB" id="9796370at2"/>
<dbReference type="EMBL" id="SLZR01000032">
    <property type="protein sequence ID" value="TCS35681.1"/>
    <property type="molecule type" value="Genomic_DNA"/>
</dbReference>
<dbReference type="InterPro" id="IPR027417">
    <property type="entry name" value="P-loop_NTPase"/>
</dbReference>
<accession>A0A4R3HU52</accession>
<protein>
    <recommendedName>
        <fullName evidence="3">ATPase family protein associated with various cellular activities (AAA)</fullName>
    </recommendedName>
</protein>
<comment type="caution">
    <text evidence="1">The sequence shown here is derived from an EMBL/GenBank/DDBJ whole genome shotgun (WGS) entry which is preliminary data.</text>
</comment>
<evidence type="ECO:0000313" key="2">
    <source>
        <dbReference type="Proteomes" id="UP000295793"/>
    </source>
</evidence>
<evidence type="ECO:0000313" key="1">
    <source>
        <dbReference type="EMBL" id="TCS35681.1"/>
    </source>
</evidence>
<dbReference type="SUPFAM" id="SSF52540">
    <property type="entry name" value="P-loop containing nucleoside triphosphate hydrolases"/>
    <property type="match status" value="1"/>
</dbReference>
<organism evidence="1 2">
    <name type="scientific">Reinekea marinisedimentorum</name>
    <dbReference type="NCBI Taxonomy" id="230495"/>
    <lineage>
        <taxon>Bacteria</taxon>
        <taxon>Pseudomonadati</taxon>
        <taxon>Pseudomonadota</taxon>
        <taxon>Gammaproteobacteria</taxon>
        <taxon>Oceanospirillales</taxon>
        <taxon>Saccharospirillaceae</taxon>
        <taxon>Reinekea</taxon>
    </lineage>
</organism>
<keyword evidence="2" id="KW-1185">Reference proteome</keyword>
<sequence length="1571" mass="182109">MIKPDWNIFKFKFTDNPQFHFEWLCYLLFCNEYGKKTGIFRYKNQSAIETDPIVDGDDILGWQAKFYGTALSDNKDDILKMLKKAKRDYPNITKIVFYTNSEWGQYKGKEPSGKKEIEKEANKLLITIEWRCGSYFESPFVVEENKKVCSHFFVESDNIFDLLLTLVSHTDRLLNKISENIDFYGKSVEIDRSSELSSINTSANRAAIISGEGGTGKTALIKSLYKNRDPHSAFYAFKATEFQSNKVEEILSGVSLDDFLTAHLGVDEKIVVIDSAEHLLSLENTDPFREFVTGLLENGWKVWLTTRNNYLNDLAFQFIEVYQCSYETISLTPLNLKELRELADKYNFDLPTDQKLIDLISVPMYLKEYLRHYTENKSLDYLGFKNSLWPRVILKSNPERERVFIDFCVHRVNSGRFFIPMGAPSSSKNVIDGLIVDGILGYESPHGYFVTHDLYEEWALDKRLEASFLGNATSSDFFDEIGKSLPVRRAFRKWLSEMLSQENEEILTFLNESLTSSSIEKIWLDETIVAILLSDHSGVFFNSYKDRLLSDDCSLLKKVCLLVRIGCKEVNTDIFEKIGIENIGILSMEYVLTRPRGDGWEALIRFIWDNKSKFLKHAINFVLPVLNDWNNNNRSGETTRMSSLLALEYYEIMLKNDTYYTRGDDFTKNLLHTIIFGSKEIKQELSSIIDLVVNNRWRNHNDPYSSLCGYILSKMECATVAQVIPEKVIDLAKLYWTHVPPEDEYYYSTSEIDHYFGIEHISQDYFPASAYQTPIYSLLGANLYKTLDFIIEFSNYAAEKYVNSSLSVNEYETVPVWINEGTMADQYMSNRLWCVYRGTQVNSDILESINMALEKFLIERGKNTPNETLEKILLSILSRSNSAILTSVVVSVVAALSDKTFNIAKVLFRTKELFLYDTNRYVLDRTHKSQLISLKNNFGINGNNELHENERIDACDDSHRKFSLEHIMLQYQLIRKEEISEKDFIERSEEIWRILDAYYEQLPDKDNESHYDKKWRLFLARMDRRKMSLEAKETEDGFYIDLNPEIDDELRQYSEDALEKTNEAYKNSRLMVWASDRLYGREGYKKYEDYENDPLIALKEVKTVWSDLTSGKESDSTLFNRSLPSDACTVLLRDFVEKLDSDGLKLCRDIIFSYASLFTKEGYMYQTYDGVLPAISVLPVLHNKFTEDRADIKALMILALMRNDPIGMMGGARFNSVPINALQTIWAEDYDSALAIYIGYLVLAKRHEALFEEFRRSEYENGNYNLNIGKFWKSFFDKTSYIFEEIADGSITDHIIDDLDSYDIDILSTAFQLVPLHSTCPKEVPYAKSLIEIVASNILSDDREHRIDYLTKHNFLGWYTKYVLHSDVNEISKNLAIFTTEFSASKGIVDLLEEFVRSEDRSGKSDNFWKVWDLFKDNIVSSALDRPSYHYSKKIIEAYMLASTPWKNDATIWPALTDDKQVFFENLTEKIGGNEAYLYSLSKLLCGIGSSYLNSGIFWLSNAIRNNNISLSRDYRENTMWYLEKATRKYVFLNRDKARKNVKVNAALLCIFDYLIENGSVLGYLFREDIT</sequence>
<dbReference type="Proteomes" id="UP000295793">
    <property type="component" value="Unassembled WGS sequence"/>
</dbReference>
<gene>
    <name evidence="1" type="ORF">BCF53_1322</name>
</gene>